<dbReference type="GO" id="GO:0019829">
    <property type="term" value="F:ATPase-coupled monoatomic cation transmembrane transporter activity"/>
    <property type="evidence" value="ECO:0007669"/>
    <property type="project" value="TreeGrafter"/>
</dbReference>
<evidence type="ECO:0000256" key="3">
    <source>
        <dbReference type="ARBA" id="ARBA00022692"/>
    </source>
</evidence>
<dbReference type="PANTHER" id="PTHR45630">
    <property type="entry name" value="CATION-TRANSPORTING ATPASE-RELATED"/>
    <property type="match status" value="1"/>
</dbReference>
<keyword evidence="9 11" id="KW-1133">Transmembrane helix</keyword>
<dbReference type="SUPFAM" id="SSF56784">
    <property type="entry name" value="HAD-like"/>
    <property type="match status" value="1"/>
</dbReference>
<feature type="transmembrane region" description="Helical" evidence="11">
    <location>
        <begin position="910"/>
        <end position="928"/>
    </location>
</feature>
<dbReference type="PRINTS" id="PR00119">
    <property type="entry name" value="CATATPASE"/>
</dbReference>
<dbReference type="PROSITE" id="PS01229">
    <property type="entry name" value="COF_2"/>
    <property type="match status" value="1"/>
</dbReference>
<evidence type="ECO:0000256" key="4">
    <source>
        <dbReference type="ARBA" id="ARBA00022723"/>
    </source>
</evidence>
<dbReference type="InterPro" id="IPR023214">
    <property type="entry name" value="HAD_sf"/>
</dbReference>
<dbReference type="GO" id="GO:0046872">
    <property type="term" value="F:metal ion binding"/>
    <property type="evidence" value="ECO:0007669"/>
    <property type="project" value="UniProtKB-KW"/>
</dbReference>
<feature type="transmembrane region" description="Helical" evidence="11">
    <location>
        <begin position="167"/>
        <end position="186"/>
    </location>
</feature>
<keyword evidence="6" id="KW-0067">ATP-binding</keyword>
<protein>
    <submittedName>
        <fullName evidence="13">Manganese-transporting ATPase 13A1</fullName>
    </submittedName>
</protein>
<feature type="transmembrane region" description="Helical" evidence="11">
    <location>
        <begin position="141"/>
        <end position="161"/>
    </location>
</feature>
<comment type="subcellular location">
    <subcellularLocation>
        <location evidence="1">Membrane</location>
        <topology evidence="1">Multi-pass membrane protein</topology>
    </subcellularLocation>
</comment>
<dbReference type="SFLD" id="SFLDS00003">
    <property type="entry name" value="Haloacid_Dehalogenase"/>
    <property type="match status" value="1"/>
</dbReference>
<dbReference type="SFLD" id="SFLDG00002">
    <property type="entry name" value="C1.7:_P-type_atpase_like"/>
    <property type="match status" value="1"/>
</dbReference>
<evidence type="ECO:0000256" key="2">
    <source>
        <dbReference type="ARBA" id="ARBA00006000"/>
    </source>
</evidence>
<keyword evidence="10 11" id="KW-0472">Membrane</keyword>
<keyword evidence="4" id="KW-0479">Metal-binding</keyword>
<proteinExistence type="inferred from homology"/>
<dbReference type="InterPro" id="IPR059000">
    <property type="entry name" value="ATPase_P-type_domA"/>
</dbReference>
<feature type="transmembrane region" description="Helical" evidence="11">
    <location>
        <begin position="829"/>
        <end position="847"/>
    </location>
</feature>
<dbReference type="InterPro" id="IPR018303">
    <property type="entry name" value="ATPase_P-typ_P_site"/>
</dbReference>
<accession>A0A9P6H1U5</accession>
<dbReference type="InterPro" id="IPR006544">
    <property type="entry name" value="P-type_TPase_V"/>
</dbReference>
<dbReference type="PROSITE" id="PS00154">
    <property type="entry name" value="ATPASE_E1_E2"/>
    <property type="match status" value="1"/>
</dbReference>
<reference evidence="13 14" key="1">
    <citation type="journal article" date="2020" name="Genome Biol. Evol.">
        <title>Comparative genomics of strictly vertically transmitted, feminizing microsporidia endosymbionts of amphipod crustaceans.</title>
        <authorList>
            <person name="Cormier A."/>
            <person name="Chebbi M.A."/>
            <person name="Giraud I."/>
            <person name="Wattier R."/>
            <person name="Teixeira M."/>
            <person name="Gilbert C."/>
            <person name="Rigaud T."/>
            <person name="Cordaux R."/>
        </authorList>
    </citation>
    <scope>NUCLEOTIDE SEQUENCE [LARGE SCALE GENOMIC DNA]</scope>
    <source>
        <strain evidence="13 14">Ou3-Ou53</strain>
    </source>
</reference>
<evidence type="ECO:0000256" key="8">
    <source>
        <dbReference type="ARBA" id="ARBA00022967"/>
    </source>
</evidence>
<feature type="transmembrane region" description="Helical" evidence="11">
    <location>
        <begin position="9"/>
        <end position="27"/>
    </location>
</feature>
<feature type="transmembrane region" description="Helical" evidence="11">
    <location>
        <begin position="327"/>
        <end position="346"/>
    </location>
</feature>
<feature type="transmembrane region" description="Helical" evidence="11">
    <location>
        <begin position="977"/>
        <end position="1002"/>
    </location>
</feature>
<dbReference type="AlphaFoldDB" id="A0A9P6H1U5"/>
<dbReference type="OrthoDB" id="48943at2759"/>
<dbReference type="PANTHER" id="PTHR45630:SF7">
    <property type="entry name" value="ENDOPLASMIC RETICULUM TRANSMEMBRANE HELIX TRANSLOCASE"/>
    <property type="match status" value="1"/>
</dbReference>
<dbReference type="GO" id="GO:0015662">
    <property type="term" value="F:P-type ion transporter activity"/>
    <property type="evidence" value="ECO:0007669"/>
    <property type="project" value="TreeGrafter"/>
</dbReference>
<feature type="domain" description="P-type ATPase A" evidence="12">
    <location>
        <begin position="212"/>
        <end position="314"/>
    </location>
</feature>
<dbReference type="InterPro" id="IPR023299">
    <property type="entry name" value="ATPase_P-typ_cyto_dom_N"/>
</dbReference>
<dbReference type="EMBL" id="SBJO01000086">
    <property type="protein sequence ID" value="KAF9763255.1"/>
    <property type="molecule type" value="Genomic_DNA"/>
</dbReference>
<dbReference type="Gene3D" id="3.40.1110.10">
    <property type="entry name" value="Calcium-transporting ATPase, cytoplasmic domain N"/>
    <property type="match status" value="1"/>
</dbReference>
<dbReference type="InterPro" id="IPR036412">
    <property type="entry name" value="HAD-like_sf"/>
</dbReference>
<dbReference type="PRINTS" id="PR00120">
    <property type="entry name" value="HATPASE"/>
</dbReference>
<keyword evidence="3 11" id="KW-0812">Transmembrane</keyword>
<dbReference type="InterPro" id="IPR044492">
    <property type="entry name" value="P_typ_ATPase_HD_dom"/>
</dbReference>
<comment type="caution">
    <text evidence="13">The sequence shown here is derived from an EMBL/GenBank/DDBJ whole genome shotgun (WGS) entry which is preliminary data.</text>
</comment>
<evidence type="ECO:0000256" key="7">
    <source>
        <dbReference type="ARBA" id="ARBA00022842"/>
    </source>
</evidence>
<evidence type="ECO:0000256" key="1">
    <source>
        <dbReference type="ARBA" id="ARBA00004141"/>
    </source>
</evidence>
<dbReference type="Proteomes" id="UP000740883">
    <property type="component" value="Unassembled WGS sequence"/>
</dbReference>
<keyword evidence="8" id="KW-1278">Translocase</keyword>
<dbReference type="InterPro" id="IPR008250">
    <property type="entry name" value="ATPase_P-typ_transduc_dom_A_sf"/>
</dbReference>
<evidence type="ECO:0000259" key="12">
    <source>
        <dbReference type="Pfam" id="PF00122"/>
    </source>
</evidence>
<comment type="similarity">
    <text evidence="2">Belongs to the cation transport ATPase (P-type) (TC 3.A.3) family. Type V subfamily.</text>
</comment>
<organism evidence="13 14">
    <name type="scientific">Nosema granulosis</name>
    <dbReference type="NCBI Taxonomy" id="83296"/>
    <lineage>
        <taxon>Eukaryota</taxon>
        <taxon>Fungi</taxon>
        <taxon>Fungi incertae sedis</taxon>
        <taxon>Microsporidia</taxon>
        <taxon>Nosematidae</taxon>
        <taxon>Nosema</taxon>
    </lineage>
</organism>
<evidence type="ECO:0000256" key="5">
    <source>
        <dbReference type="ARBA" id="ARBA00022741"/>
    </source>
</evidence>
<evidence type="ECO:0000256" key="6">
    <source>
        <dbReference type="ARBA" id="ARBA00022840"/>
    </source>
</evidence>
<dbReference type="GO" id="GO:0005524">
    <property type="term" value="F:ATP binding"/>
    <property type="evidence" value="ECO:0007669"/>
    <property type="project" value="UniProtKB-KW"/>
</dbReference>
<dbReference type="Pfam" id="PF00702">
    <property type="entry name" value="Hydrolase"/>
    <property type="match status" value="1"/>
</dbReference>
<dbReference type="SUPFAM" id="SSF81660">
    <property type="entry name" value="Metal cation-transporting ATPase, ATP-binding domain N"/>
    <property type="match status" value="1"/>
</dbReference>
<feature type="transmembrane region" description="Helical" evidence="11">
    <location>
        <begin position="940"/>
        <end position="957"/>
    </location>
</feature>
<keyword evidence="14" id="KW-1185">Reference proteome</keyword>
<dbReference type="Pfam" id="PF00122">
    <property type="entry name" value="E1-E2_ATPase"/>
    <property type="match status" value="1"/>
</dbReference>
<evidence type="ECO:0000256" key="9">
    <source>
        <dbReference type="ARBA" id="ARBA00022989"/>
    </source>
</evidence>
<dbReference type="NCBIfam" id="TIGR01494">
    <property type="entry name" value="ATPase_P-type"/>
    <property type="match status" value="2"/>
</dbReference>
<dbReference type="InterPro" id="IPR023298">
    <property type="entry name" value="ATPase_P-typ_TM_dom_sf"/>
</dbReference>
<dbReference type="SFLD" id="SFLDF00027">
    <property type="entry name" value="p-type_atpase"/>
    <property type="match status" value="1"/>
</dbReference>
<dbReference type="SUPFAM" id="SSF81653">
    <property type="entry name" value="Calcium ATPase, transduction domain A"/>
    <property type="match status" value="1"/>
</dbReference>
<dbReference type="GO" id="GO:0006874">
    <property type="term" value="P:intracellular calcium ion homeostasis"/>
    <property type="evidence" value="ECO:0007669"/>
    <property type="project" value="TreeGrafter"/>
</dbReference>
<gene>
    <name evidence="13" type="primary">Atp13a1</name>
    <name evidence="13" type="ORF">NGRA_1396</name>
</gene>
<dbReference type="Gene3D" id="3.40.50.1000">
    <property type="entry name" value="HAD superfamily/HAD-like"/>
    <property type="match status" value="1"/>
</dbReference>
<keyword evidence="5" id="KW-0547">Nucleotide-binding</keyword>
<evidence type="ECO:0000313" key="14">
    <source>
        <dbReference type="Proteomes" id="UP000740883"/>
    </source>
</evidence>
<dbReference type="InterPro" id="IPR001757">
    <property type="entry name" value="P_typ_ATPase"/>
</dbReference>
<sequence length="1003" mass="113174">MNLYREKPFLKRLFLIPIYFLPILMGLTSSYQIVPLFTVLLSILLWLSTCWSYKARILLSLKEAKKRPTLILYKEKLCEIRNGTFEWNKTKFLVDGTRLSPNISKNFGFFKKHSEPLVDPNLLAKYNKNYFKIESPSFTKLFAQHAVSPFFVFQIFCGILWCLDEYVYQAIFTIVMLFLIEAGLVFQRIINFKQFRTMNHSSIKIQMEDGAERDSLDLYPGDVIKISENIRLPCDVLLLKGSCAVNEAMLSGESVPLTKEDIQDVEDSRILDIQKDKKHVLFAGTDIVKIERNILAYVLYTGFDTQQGELIKKMMSSEEVSVNDKEAFGFIALLLAFAVVAGGYTWREGLRMGKSAYKIFLEVILIITNVVPTELPLELSMAVNSCVKSLMDRGVFCLEPFRIPLAGKVEVCCFDKTGTLTETRMEVNDVKHANRFTVDILRNCHTLIAIEGKLTGDPLEIGVNQYLTSIFLSKDEDACEDSCKDACSKNHVQNNEEDGGKSTQITKDSINFFDSVRNSLHTQYSILKKYLFSSEIKRMTVVGESNKNVFVAMKGAPEVVQDFLKVIPESYSDYKKYAEDGFRVIALAYKPYSKKTVWDRSDVEKDLIFSGFVLFRCRLKENARETIRDLKESGHRVVMITGDNLLTAQSVANQLGIEGKGVEGESIDQALKEHFLEYSIFARADPNHKEAILALYNKLGMHTLMCGDGTNDVGALKTAHIGVALVEASSKKNTSSDTSSTYITPQQKILRRLEQELNEATSVKMGDASVAAPFTAKTGSLESILDIIRQGRSALVTTIQMYKILGLNALVNAFSLSVLDCMGIRFGEVQLVAAGILVAFAFMFLTASQPLKEISKKRPLSNIFNPYILLSVALQVSVHIASYFVVLRRIKPSSDTFEDKFKPSLLNTSLFYLSTAQQLSTFLVNYIGRPFRESLLENKKLSGCLLALFAFILYLIFEINTDFNNMMEVVSLGDLKSFLLYVIGTDILLCFVLEKLCFYAFLL</sequence>
<dbReference type="Gene3D" id="2.70.150.10">
    <property type="entry name" value="Calcium-transporting ATPase, cytoplasmic transduction domain A"/>
    <property type="match status" value="1"/>
</dbReference>
<evidence type="ECO:0000256" key="10">
    <source>
        <dbReference type="ARBA" id="ARBA00023136"/>
    </source>
</evidence>
<dbReference type="GO" id="GO:0005789">
    <property type="term" value="C:endoplasmic reticulum membrane"/>
    <property type="evidence" value="ECO:0007669"/>
    <property type="project" value="TreeGrafter"/>
</dbReference>
<evidence type="ECO:0000256" key="11">
    <source>
        <dbReference type="SAM" id="Phobius"/>
    </source>
</evidence>
<name>A0A9P6H1U5_9MICR</name>
<dbReference type="GO" id="GO:0016887">
    <property type="term" value="F:ATP hydrolysis activity"/>
    <property type="evidence" value="ECO:0007669"/>
    <property type="project" value="InterPro"/>
</dbReference>
<dbReference type="SUPFAM" id="SSF81665">
    <property type="entry name" value="Calcium ATPase, transmembrane domain M"/>
    <property type="match status" value="1"/>
</dbReference>
<keyword evidence="7" id="KW-0460">Magnesium</keyword>
<feature type="transmembrane region" description="Helical" evidence="11">
    <location>
        <begin position="33"/>
        <end position="53"/>
    </location>
</feature>
<feature type="transmembrane region" description="Helical" evidence="11">
    <location>
        <begin position="867"/>
        <end position="890"/>
    </location>
</feature>
<evidence type="ECO:0000313" key="13">
    <source>
        <dbReference type="EMBL" id="KAF9763255.1"/>
    </source>
</evidence>